<dbReference type="NCBIfam" id="TIGR02136">
    <property type="entry name" value="ptsS_2"/>
    <property type="match status" value="1"/>
</dbReference>
<keyword evidence="10" id="KW-1003">Cell membrane</keyword>
<accession>A0A6M0H303</accession>
<gene>
    <name evidence="12" type="ORF">G3M99_03915</name>
</gene>
<name>A0A6M0H303_9CLOT</name>
<evidence type="ECO:0000256" key="8">
    <source>
        <dbReference type="ARBA" id="ARBA00023139"/>
    </source>
</evidence>
<evidence type="ECO:0000256" key="4">
    <source>
        <dbReference type="ARBA" id="ARBA00011529"/>
    </source>
</evidence>
<evidence type="ECO:0000256" key="10">
    <source>
        <dbReference type="RuleBase" id="RU367119"/>
    </source>
</evidence>
<evidence type="ECO:0000313" key="13">
    <source>
        <dbReference type="Proteomes" id="UP000481872"/>
    </source>
</evidence>
<dbReference type="Pfam" id="PF12849">
    <property type="entry name" value="PBP_like_2"/>
    <property type="match status" value="1"/>
</dbReference>
<dbReference type="PANTHER" id="PTHR30570:SF1">
    <property type="entry name" value="PHOSPHATE-BINDING PROTEIN PSTS"/>
    <property type="match status" value="1"/>
</dbReference>
<dbReference type="InterPro" id="IPR024370">
    <property type="entry name" value="PBP_domain"/>
</dbReference>
<evidence type="ECO:0000256" key="5">
    <source>
        <dbReference type="ARBA" id="ARBA00022448"/>
    </source>
</evidence>
<dbReference type="Gene3D" id="3.40.190.10">
    <property type="entry name" value="Periplasmic binding protein-like II"/>
    <property type="match status" value="2"/>
</dbReference>
<dbReference type="SUPFAM" id="SSF53850">
    <property type="entry name" value="Periplasmic binding protein-like II"/>
    <property type="match status" value="1"/>
</dbReference>
<keyword evidence="5 10" id="KW-0813">Transport</keyword>
<dbReference type="GO" id="GO:0006817">
    <property type="term" value="P:phosphate ion transport"/>
    <property type="evidence" value="ECO:0007669"/>
    <property type="project" value="UniProtKB-UniRule"/>
</dbReference>
<dbReference type="InterPro" id="IPR050811">
    <property type="entry name" value="Phosphate_ABC_transporter"/>
</dbReference>
<keyword evidence="6 10" id="KW-0592">Phosphate transport</keyword>
<evidence type="ECO:0000256" key="9">
    <source>
        <dbReference type="ARBA" id="ARBA00023288"/>
    </source>
</evidence>
<dbReference type="InterPro" id="IPR011862">
    <property type="entry name" value="Phos-bd"/>
</dbReference>
<dbReference type="RefSeq" id="WP_199869307.1">
    <property type="nucleotide sequence ID" value="NZ_JAAGPU010000004.1"/>
</dbReference>
<dbReference type="EMBL" id="JAAGPU010000004">
    <property type="protein sequence ID" value="NEU04012.1"/>
    <property type="molecule type" value="Genomic_DNA"/>
</dbReference>
<comment type="function">
    <text evidence="10">Involved in the system for phosphate transport across the cytoplasmic membrane.</text>
</comment>
<evidence type="ECO:0000256" key="2">
    <source>
        <dbReference type="ARBA" id="ARBA00004193"/>
    </source>
</evidence>
<keyword evidence="9 10" id="KW-0449">Lipoprotein</keyword>
<evidence type="ECO:0000259" key="11">
    <source>
        <dbReference type="Pfam" id="PF12849"/>
    </source>
</evidence>
<keyword evidence="8 10" id="KW-0564">Palmitate</keyword>
<keyword evidence="10" id="KW-0472">Membrane</keyword>
<protein>
    <recommendedName>
        <fullName evidence="10">Phosphate-binding protein</fullName>
    </recommendedName>
</protein>
<evidence type="ECO:0000256" key="7">
    <source>
        <dbReference type="ARBA" id="ARBA00022729"/>
    </source>
</evidence>
<evidence type="ECO:0000256" key="1">
    <source>
        <dbReference type="ARBA" id="ARBA00002841"/>
    </source>
</evidence>
<dbReference type="GO" id="GO:0005886">
    <property type="term" value="C:plasma membrane"/>
    <property type="evidence" value="ECO:0007669"/>
    <property type="project" value="UniProtKB-SubCell"/>
</dbReference>
<comment type="subcellular location">
    <subcellularLocation>
        <location evidence="2 10">Cell membrane</location>
        <topology evidence="2 10">Lipid-anchor</topology>
    </subcellularLocation>
</comment>
<dbReference type="CDD" id="cd13653">
    <property type="entry name" value="PBP2_phosphate_like_1"/>
    <property type="match status" value="1"/>
</dbReference>
<dbReference type="AlphaFoldDB" id="A0A6M0H303"/>
<feature type="domain" description="PBP" evidence="11">
    <location>
        <begin position="33"/>
        <end position="261"/>
    </location>
</feature>
<comment type="caution">
    <text evidence="12">The sequence shown here is derived from an EMBL/GenBank/DDBJ whole genome shotgun (WGS) entry which is preliminary data.</text>
</comment>
<dbReference type="Proteomes" id="UP000481872">
    <property type="component" value="Unassembled WGS sequence"/>
</dbReference>
<dbReference type="PANTHER" id="PTHR30570">
    <property type="entry name" value="PERIPLASMIC PHOSPHATE BINDING COMPONENT OF PHOSPHATE ABC TRANSPORTER"/>
    <property type="match status" value="1"/>
</dbReference>
<dbReference type="PROSITE" id="PS51257">
    <property type="entry name" value="PROKAR_LIPOPROTEIN"/>
    <property type="match status" value="1"/>
</dbReference>
<keyword evidence="7" id="KW-0732">Signal</keyword>
<comment type="similarity">
    <text evidence="3 10">Belongs to the PstS family.</text>
</comment>
<reference evidence="12 13" key="1">
    <citation type="submission" date="2020-02" db="EMBL/GenBank/DDBJ databases">
        <title>Genome assembly of a novel Clostridium senegalense strain.</title>
        <authorList>
            <person name="Gupta T.B."/>
            <person name="Jauregui R."/>
            <person name="Maclean P."/>
            <person name="Nawarathana A."/>
            <person name="Brightwell G."/>
        </authorList>
    </citation>
    <scope>NUCLEOTIDE SEQUENCE [LARGE SCALE GENOMIC DNA]</scope>
    <source>
        <strain evidence="12 13">AGRFS4</strain>
    </source>
</reference>
<organism evidence="12 13">
    <name type="scientific">Clostridium senegalense</name>
    <dbReference type="NCBI Taxonomy" id="1465809"/>
    <lineage>
        <taxon>Bacteria</taxon>
        <taxon>Bacillati</taxon>
        <taxon>Bacillota</taxon>
        <taxon>Clostridia</taxon>
        <taxon>Eubacteriales</taxon>
        <taxon>Clostridiaceae</taxon>
        <taxon>Clostridium</taxon>
    </lineage>
</organism>
<comment type="subunit">
    <text evidence="4 10">The complex is composed of two ATP-binding proteins (PstB), two transmembrane proteins (PstC and PstA) and a solute-binding protein (PstS).</text>
</comment>
<evidence type="ECO:0000256" key="6">
    <source>
        <dbReference type="ARBA" id="ARBA00022592"/>
    </source>
</evidence>
<comment type="function">
    <text evidence="1">Part of the ABC transporter complex PstSACB involved in phosphate import.</text>
</comment>
<evidence type="ECO:0000313" key="12">
    <source>
        <dbReference type="EMBL" id="NEU04012.1"/>
    </source>
</evidence>
<dbReference type="GO" id="GO:0042301">
    <property type="term" value="F:phosphate ion binding"/>
    <property type="evidence" value="ECO:0007669"/>
    <property type="project" value="UniProtKB-UniRule"/>
</dbReference>
<proteinExistence type="inferred from homology"/>
<evidence type="ECO:0000256" key="3">
    <source>
        <dbReference type="ARBA" id="ARBA00008725"/>
    </source>
</evidence>
<keyword evidence="13" id="KW-1185">Reference proteome</keyword>
<sequence length="277" mass="30708">MKKKRLFKGIIVASLAISIVFAVTGCKKEKVSSNTIKISGSTSVSPLMEKEAEFYKKSNKGLDIEIQAIGSSAGIQDTINGVSHIGMSSRNIKEKEKSSGLEEKIIAYDGIVIITNNKNSIENLTLEQLKEIYTGKITNWKELGGEDKPIVVVSREDGSGTRTSFQEIVDFKPEEQIENAIITDGNGSIKNIVKSNENAIGYISFEYIDDTIKPQNIDGVEPTEENVLKNTYKLSRPFIVIYKEENFTQEDKKFLDFILSEDGQNIVKSSGAIRINP</sequence>